<evidence type="ECO:0008006" key="3">
    <source>
        <dbReference type="Google" id="ProtNLM"/>
    </source>
</evidence>
<gene>
    <name evidence="1" type="ORF">QP029_12325</name>
</gene>
<evidence type="ECO:0000313" key="2">
    <source>
        <dbReference type="Proteomes" id="UP001238805"/>
    </source>
</evidence>
<dbReference type="RefSeq" id="WP_284874558.1">
    <property type="nucleotide sequence ID" value="NZ_CP126970.1"/>
</dbReference>
<dbReference type="EMBL" id="CP126970">
    <property type="protein sequence ID" value="WIM69965.1"/>
    <property type="molecule type" value="Genomic_DNA"/>
</dbReference>
<evidence type="ECO:0000313" key="1">
    <source>
        <dbReference type="EMBL" id="WIM69965.1"/>
    </source>
</evidence>
<reference evidence="1 2" key="1">
    <citation type="submission" date="2023-05" db="EMBL/GenBank/DDBJ databases">
        <title>Corynebacterium suedekumii sp. nov. and Corynebacterium breve sp. nov. isolated from raw cow's milk.</title>
        <authorList>
            <person name="Baer M.K."/>
            <person name="Mehl L."/>
            <person name="Hellmuth R."/>
            <person name="Marke G."/>
            <person name="Lipski A."/>
        </authorList>
    </citation>
    <scope>NUCLEOTIDE SEQUENCE [LARGE SCALE GENOMIC DNA]</scope>
    <source>
        <strain evidence="1 2">LM112</strain>
    </source>
</reference>
<protein>
    <recommendedName>
        <fullName evidence="3">DUF559 domain-containing protein</fullName>
    </recommendedName>
</protein>
<keyword evidence="2" id="KW-1185">Reference proteome</keyword>
<sequence>MVGKSAARLHGIPVLGWNEPVTLSLPGLSRPPRGQWPQGVEYRKAALFPEHVTEHHGARVTRIIRTAVDLSRHHGVIDGIVAFDHILAMPGMTRARAEETIDQLGRMRGLQAARRALELADPRAESPIESWARAQILTAELPEVTSVELQVSVLDGRYRVDILVNGFQVVETDGDLKYDGVSTGIAPEEQMRRDRERDRALTNAGIPRLHVTHADLAEGSFLGMLRDALRAHAAKAA</sequence>
<accession>A0ABY8VQZ5</accession>
<proteinExistence type="predicted"/>
<name>A0ABY8VQZ5_9CORY</name>
<dbReference type="Proteomes" id="UP001238805">
    <property type="component" value="Chromosome"/>
</dbReference>
<organism evidence="1 2">
    <name type="scientific">Corynebacterium suedekumii</name>
    <dbReference type="NCBI Taxonomy" id="3049801"/>
    <lineage>
        <taxon>Bacteria</taxon>
        <taxon>Bacillati</taxon>
        <taxon>Actinomycetota</taxon>
        <taxon>Actinomycetes</taxon>
        <taxon>Mycobacteriales</taxon>
        <taxon>Corynebacteriaceae</taxon>
        <taxon>Corynebacterium</taxon>
    </lineage>
</organism>